<feature type="compositionally biased region" description="Basic and acidic residues" evidence="18">
    <location>
        <begin position="634"/>
        <end position="643"/>
    </location>
</feature>
<evidence type="ECO:0000256" key="15">
    <source>
        <dbReference type="ARBA" id="ARBA00023204"/>
    </source>
</evidence>
<feature type="region of interest" description="Disordered" evidence="18">
    <location>
        <begin position="611"/>
        <end position="712"/>
    </location>
</feature>
<feature type="compositionally biased region" description="Acidic residues" evidence="18">
    <location>
        <begin position="659"/>
        <end position="674"/>
    </location>
</feature>
<keyword evidence="9" id="KW-0378">Hydrolase</keyword>
<evidence type="ECO:0000256" key="11">
    <source>
        <dbReference type="ARBA" id="ARBA00022840"/>
    </source>
</evidence>
<dbReference type="PANTHER" id="PTHR12604:SF4">
    <property type="entry name" value="X-RAY REPAIR CROSS-COMPLEMENTING PROTEIN 5"/>
    <property type="match status" value="1"/>
</dbReference>
<sequence length="839" mass="93520">MPAERAGYTVTMFIIDVSSSMGAIRAVEVEQEDGKVQEVEMTNLAWGLQYAKLKIQEMIFNKRKTDQCGVVIFGSEDTKNFINTARGGYESVVEYIPIAHPNAGTLAKLDALEASTTSGDAIDALIVGIDSQNRHLGTKKSWTRKIVLVTDGETPLEMEDWEVTTSRMNELNVGLVVVGVDFDDDELPYKEANKSNIKVRTNEHFYHTLVGSLNNGVVGTLAKALRENARPDMKIVRSALIGTVMRIGDVDARLDEAIEISVKASKCTALARPNGWKKFGLRERKREDDMDVDEDENDEDDDRAVYAPLRMRTDYFIVSEPDTNDGGQDEAIKEEDDDEILLDEGISKDPKAAKYTAVEKEDLVRGFKYGTTYAPCPDGQFPRLQTRKGIDIFAFFYAEHFRRELCMGEVQYIFADPSSPKEQVALSSMCQAMGGGKNKKKIMAIARWVSKDGMDPKMGVLTPAKFDKVDCLLWSQMPFADDVREYSFASLDVLINKKGEEVKEHPYLPTDEQLDAMDDFVDAMDLMDAGEDDEGNRKPWFETAESYSPAVHRVKQAIFHSATVNDVATNPVPPPHPELLTFFEPPKRVQKRARRALEHCKAVFNVKHVPKRVGKAKKDGHSHAEDEDDNILLLDRKPERRQSGMDVDEPASASAAEQAAEESVTEDEDEEEELLLDKKKPASPPSHRGPGGPLPTPARSVSPGESDGPSVRRIISNAHPLRDFEKNIAEGDVVTKAVEDLSAIILEVVGGSSASRRADEMLECMAVLRRTCLEEDEIAAWNRFMRDLKKQCLARGGNEEFWERVKEVGRDMSLISVQEAKRQGVSSAITENEAGEFIS</sequence>
<dbReference type="InterPro" id="IPR014893">
    <property type="entry name" value="Ku_PK_bind"/>
</dbReference>
<keyword evidence="13" id="KW-0238">DNA-binding</keyword>
<evidence type="ECO:0000256" key="18">
    <source>
        <dbReference type="SAM" id="MobiDB-lite"/>
    </source>
</evidence>
<dbReference type="Gene3D" id="1.25.40.240">
    <property type="entry name" value="Ku, C-terminal domain"/>
    <property type="match status" value="1"/>
</dbReference>
<gene>
    <name evidence="20" type="ORF">D9613_001580</name>
</gene>
<evidence type="ECO:0000256" key="6">
    <source>
        <dbReference type="ARBA" id="ARBA00022454"/>
    </source>
</evidence>
<dbReference type="GO" id="GO:0043564">
    <property type="term" value="C:Ku70:Ku80 complex"/>
    <property type="evidence" value="ECO:0007669"/>
    <property type="project" value="InterPro"/>
</dbReference>
<evidence type="ECO:0000256" key="10">
    <source>
        <dbReference type="ARBA" id="ARBA00022806"/>
    </source>
</evidence>
<keyword evidence="6" id="KW-0158">Chromosome</keyword>
<dbReference type="InterPro" id="IPR002035">
    <property type="entry name" value="VWF_A"/>
</dbReference>
<organism evidence="20 21">
    <name type="scientific">Agrocybe pediades</name>
    <dbReference type="NCBI Taxonomy" id="84607"/>
    <lineage>
        <taxon>Eukaryota</taxon>
        <taxon>Fungi</taxon>
        <taxon>Dikarya</taxon>
        <taxon>Basidiomycota</taxon>
        <taxon>Agaricomycotina</taxon>
        <taxon>Agaricomycetes</taxon>
        <taxon>Agaricomycetidae</taxon>
        <taxon>Agaricales</taxon>
        <taxon>Agaricineae</taxon>
        <taxon>Strophariaceae</taxon>
        <taxon>Agrocybe</taxon>
    </lineage>
</organism>
<comment type="subcellular location">
    <subcellularLocation>
        <location evidence="2">Chromosome</location>
        <location evidence="2">Telomere</location>
    </subcellularLocation>
    <subcellularLocation>
        <location evidence="1">Nucleus</location>
    </subcellularLocation>
</comment>
<dbReference type="InterPro" id="IPR024193">
    <property type="entry name" value="Ku80"/>
</dbReference>
<dbReference type="GO" id="GO:0006303">
    <property type="term" value="P:double-strand break repair via nonhomologous end joining"/>
    <property type="evidence" value="ECO:0007669"/>
    <property type="project" value="InterPro"/>
</dbReference>
<name>A0A8H4VX89_9AGAR</name>
<dbReference type="GO" id="GO:0005524">
    <property type="term" value="F:ATP binding"/>
    <property type="evidence" value="ECO:0007669"/>
    <property type="project" value="UniProtKB-KW"/>
</dbReference>
<evidence type="ECO:0000256" key="2">
    <source>
        <dbReference type="ARBA" id="ARBA00004574"/>
    </source>
</evidence>
<dbReference type="GO" id="GO:0003690">
    <property type="term" value="F:double-stranded DNA binding"/>
    <property type="evidence" value="ECO:0007669"/>
    <property type="project" value="TreeGrafter"/>
</dbReference>
<keyword evidence="7" id="KW-0547">Nucleotide-binding</keyword>
<evidence type="ECO:0000256" key="3">
    <source>
        <dbReference type="ARBA" id="ARBA00007726"/>
    </source>
</evidence>
<dbReference type="SUPFAM" id="SSF100939">
    <property type="entry name" value="SPOC domain-like"/>
    <property type="match status" value="1"/>
</dbReference>
<comment type="caution">
    <text evidence="20">The sequence shown here is derived from an EMBL/GenBank/DDBJ whole genome shotgun (WGS) entry which is preliminary data.</text>
</comment>
<keyword evidence="14" id="KW-0233">DNA recombination</keyword>
<evidence type="ECO:0000256" key="16">
    <source>
        <dbReference type="ARBA" id="ARBA00023242"/>
    </source>
</evidence>
<evidence type="ECO:0000256" key="7">
    <source>
        <dbReference type="ARBA" id="ARBA00022741"/>
    </source>
</evidence>
<dbReference type="PROSITE" id="PS50234">
    <property type="entry name" value="VWFA"/>
    <property type="match status" value="1"/>
</dbReference>
<dbReference type="GO" id="GO:0016787">
    <property type="term" value="F:hydrolase activity"/>
    <property type="evidence" value="ECO:0007669"/>
    <property type="project" value="UniProtKB-KW"/>
</dbReference>
<dbReference type="FunFam" id="1.10.1600.10:FF:000002">
    <property type="entry name" value="X-ray repair cross-complementing protein 5"/>
    <property type="match status" value="1"/>
</dbReference>
<dbReference type="GO" id="GO:0003678">
    <property type="term" value="F:DNA helicase activity"/>
    <property type="evidence" value="ECO:0007669"/>
    <property type="project" value="UniProtKB-EC"/>
</dbReference>
<dbReference type="GO" id="GO:0003684">
    <property type="term" value="F:damaged DNA binding"/>
    <property type="evidence" value="ECO:0007669"/>
    <property type="project" value="InterPro"/>
</dbReference>
<protein>
    <recommendedName>
        <fullName evidence="5">ATP-dependent DNA helicase II subunit 2</fullName>
        <ecNumber evidence="4">3.6.4.12</ecNumber>
    </recommendedName>
    <alternativeName>
        <fullName evidence="17">ATP-dependent DNA helicase II subunit Ku80</fullName>
    </alternativeName>
</protein>
<evidence type="ECO:0000313" key="21">
    <source>
        <dbReference type="Proteomes" id="UP000521872"/>
    </source>
</evidence>
<evidence type="ECO:0000259" key="19">
    <source>
        <dbReference type="PROSITE" id="PS50234"/>
    </source>
</evidence>
<evidence type="ECO:0000256" key="14">
    <source>
        <dbReference type="ARBA" id="ARBA00023172"/>
    </source>
</evidence>
<evidence type="ECO:0000256" key="9">
    <source>
        <dbReference type="ARBA" id="ARBA00022801"/>
    </source>
</evidence>
<dbReference type="SMART" id="SM00559">
    <property type="entry name" value="Ku78"/>
    <property type="match status" value="1"/>
</dbReference>
<dbReference type="CDD" id="cd00873">
    <property type="entry name" value="KU80"/>
    <property type="match status" value="1"/>
</dbReference>
<dbReference type="Gene3D" id="1.10.1600.10">
    <property type="match status" value="1"/>
</dbReference>
<proteinExistence type="inferred from homology"/>
<dbReference type="SUPFAM" id="SSF53300">
    <property type="entry name" value="vWA-like"/>
    <property type="match status" value="1"/>
</dbReference>
<dbReference type="InterPro" id="IPR016194">
    <property type="entry name" value="SPOC-like_C_dom_sf"/>
</dbReference>
<keyword evidence="8" id="KW-0227">DNA damage</keyword>
<dbReference type="InterPro" id="IPR006164">
    <property type="entry name" value="DNA_bd_Ku70/Ku80"/>
</dbReference>
<accession>A0A8H4VX89</accession>
<dbReference type="Proteomes" id="UP000521872">
    <property type="component" value="Unassembled WGS sequence"/>
</dbReference>
<feature type="domain" description="VWFA" evidence="19">
    <location>
        <begin position="10"/>
        <end position="221"/>
    </location>
</feature>
<dbReference type="InterPro" id="IPR036465">
    <property type="entry name" value="vWFA_dom_sf"/>
</dbReference>
<evidence type="ECO:0000256" key="13">
    <source>
        <dbReference type="ARBA" id="ARBA00023125"/>
    </source>
</evidence>
<dbReference type="PANTHER" id="PTHR12604">
    <property type="entry name" value="KU AUTOANTIGEN DNA HELICASE"/>
    <property type="match status" value="1"/>
</dbReference>
<dbReference type="GO" id="GO:0042162">
    <property type="term" value="F:telomeric DNA binding"/>
    <property type="evidence" value="ECO:0007669"/>
    <property type="project" value="InterPro"/>
</dbReference>
<keyword evidence="12" id="KW-0779">Telomere</keyword>
<keyword evidence="21" id="KW-1185">Reference proteome</keyword>
<evidence type="ECO:0000256" key="1">
    <source>
        <dbReference type="ARBA" id="ARBA00004123"/>
    </source>
</evidence>
<evidence type="ECO:0000256" key="12">
    <source>
        <dbReference type="ARBA" id="ARBA00022895"/>
    </source>
</evidence>
<dbReference type="Pfam" id="PF02735">
    <property type="entry name" value="Ku"/>
    <property type="match status" value="1"/>
</dbReference>
<dbReference type="GO" id="GO:0006310">
    <property type="term" value="P:DNA recombination"/>
    <property type="evidence" value="ECO:0007669"/>
    <property type="project" value="UniProtKB-KW"/>
</dbReference>
<dbReference type="EC" id="3.6.4.12" evidence="4"/>
<keyword evidence="11" id="KW-0067">ATP-binding</keyword>
<keyword evidence="10" id="KW-0347">Helicase</keyword>
<dbReference type="AlphaFoldDB" id="A0A8H4VX89"/>
<comment type="similarity">
    <text evidence="3">Belongs to the ku80 family.</text>
</comment>
<dbReference type="EMBL" id="JAACJL010000001">
    <property type="protein sequence ID" value="KAF4623685.1"/>
    <property type="molecule type" value="Genomic_DNA"/>
</dbReference>
<evidence type="ECO:0000256" key="5">
    <source>
        <dbReference type="ARBA" id="ARBA00021792"/>
    </source>
</evidence>
<dbReference type="Gene3D" id="3.40.50.410">
    <property type="entry name" value="von Willebrand factor, type A domain"/>
    <property type="match status" value="1"/>
</dbReference>
<dbReference type="Pfam" id="PF08785">
    <property type="entry name" value="Ku_PK_bind"/>
    <property type="match status" value="1"/>
</dbReference>
<keyword evidence="15" id="KW-0234">DNA repair</keyword>
<evidence type="ECO:0000256" key="17">
    <source>
        <dbReference type="ARBA" id="ARBA00031847"/>
    </source>
</evidence>
<dbReference type="Gene3D" id="2.40.290.10">
    <property type="match status" value="1"/>
</dbReference>
<evidence type="ECO:0000313" key="20">
    <source>
        <dbReference type="EMBL" id="KAF4623685.1"/>
    </source>
</evidence>
<dbReference type="SUPFAM" id="SSF101420">
    <property type="entry name" value="C-terminal domain of Ku80"/>
    <property type="match status" value="1"/>
</dbReference>
<evidence type="ECO:0000256" key="8">
    <source>
        <dbReference type="ARBA" id="ARBA00022763"/>
    </source>
</evidence>
<evidence type="ECO:0000256" key="4">
    <source>
        <dbReference type="ARBA" id="ARBA00012551"/>
    </source>
</evidence>
<dbReference type="GO" id="GO:0000723">
    <property type="term" value="P:telomere maintenance"/>
    <property type="evidence" value="ECO:0007669"/>
    <property type="project" value="InterPro"/>
</dbReference>
<dbReference type="InterPro" id="IPR036494">
    <property type="entry name" value="Ku_C_sf"/>
</dbReference>
<dbReference type="GO" id="GO:0000781">
    <property type="term" value="C:chromosome, telomeric region"/>
    <property type="evidence" value="ECO:0007669"/>
    <property type="project" value="UniProtKB-SubCell"/>
</dbReference>
<reference evidence="20 21" key="1">
    <citation type="submission" date="2019-12" db="EMBL/GenBank/DDBJ databases">
        <authorList>
            <person name="Floudas D."/>
            <person name="Bentzer J."/>
            <person name="Ahren D."/>
            <person name="Johansson T."/>
            <person name="Persson P."/>
            <person name="Tunlid A."/>
        </authorList>
    </citation>
    <scope>NUCLEOTIDE SEQUENCE [LARGE SCALE GENOMIC DNA]</scope>
    <source>
        <strain evidence="20 21">CBS 102.39</strain>
    </source>
</reference>
<keyword evidence="16" id="KW-0539">Nucleus</keyword>